<accession>A0A128ECI4</accession>
<feature type="binding site" evidence="9">
    <location>
        <position position="8"/>
    </location>
    <ligand>
        <name>NADPH</name>
        <dbReference type="ChEBI" id="CHEBI:57783"/>
    </ligand>
</feature>
<evidence type="ECO:0000256" key="3">
    <source>
        <dbReference type="ARBA" id="ARBA00022723"/>
    </source>
</evidence>
<dbReference type="PANTHER" id="PTHR30525">
    <property type="entry name" value="1-DEOXY-D-XYLULOSE 5-PHOSPHATE REDUCTOISOMERASE"/>
    <property type="match status" value="1"/>
</dbReference>
<keyword evidence="3 9" id="KW-0479">Metal-binding</keyword>
<feature type="binding site" evidence="9">
    <location>
        <position position="201"/>
    </location>
    <ligand>
        <name>Mn(2+)</name>
        <dbReference type="ChEBI" id="CHEBI:29035"/>
    </ligand>
</feature>
<feature type="binding site" evidence="9">
    <location>
        <position position="179"/>
    </location>
    <ligand>
        <name>1-deoxy-D-xylulose 5-phosphate</name>
        <dbReference type="ChEBI" id="CHEBI:57792"/>
    </ligand>
</feature>
<comment type="pathway">
    <text evidence="1 9">Isoprenoid biosynthesis; isopentenyl diphosphate biosynthesis via DXP pathway; isopentenyl diphosphate from 1-deoxy-D-xylulose 5-phosphate: step 1/6.</text>
</comment>
<dbReference type="SUPFAM" id="SSF51735">
    <property type="entry name" value="NAD(P)-binding Rossmann-fold domains"/>
    <property type="match status" value="1"/>
</dbReference>
<feature type="binding site" evidence="9">
    <location>
        <position position="113"/>
    </location>
    <ligand>
        <name>NADPH</name>
        <dbReference type="ChEBI" id="CHEBI:57783"/>
    </ligand>
</feature>
<feature type="domain" description="1-deoxy-D-xylulose 5-phosphate reductoisomerase C-terminal" evidence="11">
    <location>
        <begin position="127"/>
        <end position="209"/>
    </location>
</feature>
<evidence type="ECO:0000259" key="11">
    <source>
        <dbReference type="Pfam" id="PF08436"/>
    </source>
</evidence>
<dbReference type="Pfam" id="PF13288">
    <property type="entry name" value="DXPR_C"/>
    <property type="match status" value="1"/>
</dbReference>
<dbReference type="OrthoDB" id="9806546at2"/>
<dbReference type="Pfam" id="PF02670">
    <property type="entry name" value="DXP_reductoisom"/>
    <property type="match status" value="1"/>
</dbReference>
<feature type="binding site" evidence="9">
    <location>
        <position position="198"/>
    </location>
    <ligand>
        <name>1-deoxy-D-xylulose 5-phosphate</name>
        <dbReference type="ChEBI" id="CHEBI:57792"/>
    </ligand>
</feature>
<feature type="binding site" evidence="9">
    <location>
        <position position="197"/>
    </location>
    <ligand>
        <name>1-deoxy-D-xylulose 5-phosphate</name>
        <dbReference type="ChEBI" id="CHEBI:57792"/>
    </ligand>
</feature>
<evidence type="ECO:0000256" key="2">
    <source>
        <dbReference type="ARBA" id="ARBA00006825"/>
    </source>
</evidence>
<dbReference type="InterPro" id="IPR013512">
    <property type="entry name" value="DXP_reductoisomerase_N"/>
</dbReference>
<feature type="binding site" evidence="9">
    <location>
        <position position="7"/>
    </location>
    <ligand>
        <name>NADPH</name>
        <dbReference type="ChEBI" id="CHEBI:57783"/>
    </ligand>
</feature>
<keyword evidence="6 9" id="KW-0464">Manganese</keyword>
<evidence type="ECO:0000313" key="13">
    <source>
        <dbReference type="EMBL" id="CZE46706.1"/>
    </source>
</evidence>
<keyword evidence="7 9" id="KW-0414">Isoprene biosynthesis</keyword>
<dbReference type="Gene3D" id="3.40.50.720">
    <property type="entry name" value="NAD(P)-binding Rossmann-like Domain"/>
    <property type="match status" value="1"/>
</dbReference>
<feature type="binding site" evidence="9">
    <location>
        <position position="10"/>
    </location>
    <ligand>
        <name>NADPH</name>
        <dbReference type="ChEBI" id="CHEBI:57783"/>
    </ligand>
</feature>
<proteinExistence type="inferred from homology"/>
<feature type="binding site" evidence="9">
    <location>
        <position position="9"/>
    </location>
    <ligand>
        <name>NADPH</name>
        <dbReference type="ChEBI" id="CHEBI:57783"/>
    </ligand>
</feature>
<feature type="binding site" evidence="9">
    <location>
        <position position="111"/>
    </location>
    <ligand>
        <name>NADPH</name>
        <dbReference type="ChEBI" id="CHEBI:57783"/>
    </ligand>
</feature>
<dbReference type="SUPFAM" id="SSF69055">
    <property type="entry name" value="1-deoxy-D-xylulose-5-phosphate reductoisomerase, C-terminal domain"/>
    <property type="match status" value="1"/>
</dbReference>
<protein>
    <recommendedName>
        <fullName evidence="9">1-deoxy-D-xylulose 5-phosphate reductoisomerase</fullName>
        <shortName evidence="9">DXP reductoisomerase</shortName>
        <ecNumber evidence="9">1.1.1.267</ecNumber>
    </recommendedName>
    <alternativeName>
        <fullName evidence="9">1-deoxyxylulose-5-phosphate reductoisomerase</fullName>
    </alternativeName>
    <alternativeName>
        <fullName evidence="9">2-C-methyl-D-erythritol 4-phosphate synthase</fullName>
    </alternativeName>
</protein>
<evidence type="ECO:0000256" key="4">
    <source>
        <dbReference type="ARBA" id="ARBA00022857"/>
    </source>
</evidence>
<feature type="binding site" evidence="9">
    <location>
        <position position="185"/>
    </location>
    <ligand>
        <name>NADPH</name>
        <dbReference type="ChEBI" id="CHEBI:57783"/>
    </ligand>
</feature>
<evidence type="ECO:0000313" key="14">
    <source>
        <dbReference type="Proteomes" id="UP000069632"/>
    </source>
</evidence>
<sequence length="369" mass="40780">MVVLGSTGSIGVNTLDIAKTNDIAVEALSCKKNYKLLNEQIEKFKPKFVHIGDKSLKSFVKHDRVFTDDSGILDMLDECKSELVVNALVGFAGLAPSLKIQKINKTLALANKESLVVGGKFLDCKAIRAIDSEHFGLNFLLSGQKTPVKSLVITASGGAFYKTPLKELKTATPAMALKHPNWDMGAKITIDSATMTNKLFEILEAFWLYGIKEIDAVVEQTSMIHALVNFIDGSTTAHICNTDMRLAIAHAVLGDVKKEILPSVDLLSLAKIEFKKIDLEKFPIFSLKDKVLKNPNLGVIINASNEIGVEAFLAGKCGFLDISKVVFKSLEKFENLELKEPDELFYYDNLVREFAKNELKLNLKDRNVI</sequence>
<dbReference type="AlphaFoldDB" id="A0A128ECI4"/>
<dbReference type="GO" id="GO:0030145">
    <property type="term" value="F:manganese ion binding"/>
    <property type="evidence" value="ECO:0007669"/>
    <property type="project" value="TreeGrafter"/>
</dbReference>
<dbReference type="RefSeq" id="WP_075540011.1">
    <property type="nucleotide sequence ID" value="NZ_CP053844.1"/>
</dbReference>
<feature type="binding site" evidence="9">
    <location>
        <position position="156"/>
    </location>
    <ligand>
        <name>1-deoxy-D-xylulose 5-phosphate</name>
        <dbReference type="ChEBI" id="CHEBI:57792"/>
    </ligand>
</feature>
<feature type="binding site" evidence="9">
    <location>
        <position position="112"/>
    </location>
    <ligand>
        <name>1-deoxy-D-xylulose 5-phosphate</name>
        <dbReference type="ChEBI" id="CHEBI:57792"/>
    </ligand>
</feature>
<feature type="binding site" evidence="9">
    <location>
        <position position="133"/>
    </location>
    <ligand>
        <name>1-deoxy-D-xylulose 5-phosphate</name>
        <dbReference type="ChEBI" id="CHEBI:57792"/>
    </ligand>
</feature>
<organism evidence="13 14">
    <name type="scientific">Campylobacter geochelonis</name>
    <dbReference type="NCBI Taxonomy" id="1780362"/>
    <lineage>
        <taxon>Bacteria</taxon>
        <taxon>Pseudomonadati</taxon>
        <taxon>Campylobacterota</taxon>
        <taxon>Epsilonproteobacteria</taxon>
        <taxon>Campylobacterales</taxon>
        <taxon>Campylobacteraceae</taxon>
        <taxon>Campylobacter</taxon>
    </lineage>
</organism>
<feature type="binding site" evidence="9">
    <location>
        <position position="33"/>
    </location>
    <ligand>
        <name>NADPH</name>
        <dbReference type="ChEBI" id="CHEBI:57783"/>
    </ligand>
</feature>
<feature type="binding site" evidence="9">
    <location>
        <position position="133"/>
    </location>
    <ligand>
        <name>Mn(2+)</name>
        <dbReference type="ChEBI" id="CHEBI:29035"/>
    </ligand>
</feature>
<dbReference type="Proteomes" id="UP000069632">
    <property type="component" value="Unassembled WGS sequence"/>
</dbReference>
<evidence type="ECO:0000256" key="9">
    <source>
        <dbReference type="HAMAP-Rule" id="MF_00183"/>
    </source>
</evidence>
<keyword evidence="5 9" id="KW-0560">Oxidoreductase</keyword>
<evidence type="ECO:0000256" key="1">
    <source>
        <dbReference type="ARBA" id="ARBA00005094"/>
    </source>
</evidence>
<keyword evidence="4 9" id="KW-0521">NADP</keyword>
<gene>
    <name evidence="9 13" type="primary">dxr</name>
    <name evidence="13" type="ORF">ERS672216_00513</name>
</gene>
<dbReference type="InterPro" id="IPR003821">
    <property type="entry name" value="DXP_reductoisomerase"/>
</dbReference>
<evidence type="ECO:0000256" key="5">
    <source>
        <dbReference type="ARBA" id="ARBA00023002"/>
    </source>
</evidence>
<dbReference type="Gene3D" id="1.10.1740.10">
    <property type="match status" value="1"/>
</dbReference>
<dbReference type="GO" id="GO:0030604">
    <property type="term" value="F:1-deoxy-D-xylulose-5-phosphate reductoisomerase activity"/>
    <property type="evidence" value="ECO:0007669"/>
    <property type="project" value="UniProtKB-UniRule"/>
</dbReference>
<comment type="function">
    <text evidence="9">Catalyzes the NADPH-dependent rearrangement and reduction of 1-deoxy-D-xylulose-5-phosphate (DXP) to 2-C-methyl-D-erythritol 4-phosphate (MEP).</text>
</comment>
<feature type="binding site" evidence="9">
    <location>
        <position position="132"/>
    </location>
    <ligand>
        <name>1-deoxy-D-xylulose 5-phosphate</name>
        <dbReference type="ChEBI" id="CHEBI:57792"/>
    </ligand>
</feature>
<dbReference type="PIRSF" id="PIRSF006205">
    <property type="entry name" value="Dxp_reductismrs"/>
    <property type="match status" value="1"/>
</dbReference>
<comment type="catalytic activity">
    <reaction evidence="8">
        <text>2-C-methyl-D-erythritol 4-phosphate + NADP(+) = 1-deoxy-D-xylulose 5-phosphate + NADPH + H(+)</text>
        <dbReference type="Rhea" id="RHEA:13717"/>
        <dbReference type="ChEBI" id="CHEBI:15378"/>
        <dbReference type="ChEBI" id="CHEBI:57783"/>
        <dbReference type="ChEBI" id="CHEBI:57792"/>
        <dbReference type="ChEBI" id="CHEBI:58262"/>
        <dbReference type="ChEBI" id="CHEBI:58349"/>
        <dbReference type="EC" id="1.1.1.267"/>
    </reaction>
    <physiologicalReaction direction="right-to-left" evidence="8">
        <dbReference type="Rhea" id="RHEA:13719"/>
    </physiologicalReaction>
</comment>
<comment type="caution">
    <text evidence="9">Lacks conserved residue(s) required for the propagation of feature annotation.</text>
</comment>
<dbReference type="HAMAP" id="MF_00183">
    <property type="entry name" value="DXP_reductoisom"/>
    <property type="match status" value="1"/>
</dbReference>
<feature type="binding site" evidence="9">
    <location>
        <position position="201"/>
    </location>
    <ligand>
        <name>1-deoxy-D-xylulose 5-phosphate</name>
        <dbReference type="ChEBI" id="CHEBI:57792"/>
    </ligand>
</feature>
<dbReference type="GO" id="GO:0070402">
    <property type="term" value="F:NADPH binding"/>
    <property type="evidence" value="ECO:0007669"/>
    <property type="project" value="InterPro"/>
</dbReference>
<keyword evidence="13" id="KW-0413">Isomerase</keyword>
<dbReference type="InterPro" id="IPR036291">
    <property type="entry name" value="NAD(P)-bd_dom_sf"/>
</dbReference>
<evidence type="ECO:0000256" key="8">
    <source>
        <dbReference type="ARBA" id="ARBA00048543"/>
    </source>
</evidence>
<evidence type="ECO:0000259" key="12">
    <source>
        <dbReference type="Pfam" id="PF13288"/>
    </source>
</evidence>
<dbReference type="InterPro" id="IPR013644">
    <property type="entry name" value="DXP_reductoisomerase_C"/>
</dbReference>
<dbReference type="Pfam" id="PF08436">
    <property type="entry name" value="DXP_redisom_C"/>
    <property type="match status" value="1"/>
</dbReference>
<dbReference type="GO" id="GO:0051484">
    <property type="term" value="P:isopentenyl diphosphate biosynthetic process, methylerythritol 4-phosphate pathway involved in terpenoid biosynthetic process"/>
    <property type="evidence" value="ECO:0007669"/>
    <property type="project" value="TreeGrafter"/>
</dbReference>
<name>A0A128ECI4_9BACT</name>
<dbReference type="SUPFAM" id="SSF55347">
    <property type="entry name" value="Glyceraldehyde-3-phosphate dehydrogenase-like, C-terminal domain"/>
    <property type="match status" value="1"/>
</dbReference>
<keyword evidence="9" id="KW-0460">Magnesium</keyword>
<dbReference type="GO" id="GO:0016853">
    <property type="term" value="F:isomerase activity"/>
    <property type="evidence" value="ECO:0007669"/>
    <property type="project" value="UniProtKB-KW"/>
</dbReference>
<feature type="binding site" evidence="9">
    <location>
        <position position="32"/>
    </location>
    <ligand>
        <name>NADPH</name>
        <dbReference type="ChEBI" id="CHEBI:57783"/>
    </ligand>
</feature>
<keyword evidence="14" id="KW-1185">Reference proteome</keyword>
<dbReference type="NCBIfam" id="TIGR00243">
    <property type="entry name" value="Dxr"/>
    <property type="match status" value="1"/>
</dbReference>
<evidence type="ECO:0000256" key="7">
    <source>
        <dbReference type="ARBA" id="ARBA00023229"/>
    </source>
</evidence>
<evidence type="ECO:0000256" key="6">
    <source>
        <dbReference type="ARBA" id="ARBA00023211"/>
    </source>
</evidence>
<dbReference type="EC" id="1.1.1.267" evidence="9"/>
<dbReference type="PANTHER" id="PTHR30525:SF0">
    <property type="entry name" value="1-DEOXY-D-XYLULOSE 5-PHOSPHATE REDUCTOISOMERASE, CHLOROPLASTIC"/>
    <property type="match status" value="1"/>
</dbReference>
<evidence type="ECO:0000259" key="10">
    <source>
        <dbReference type="Pfam" id="PF02670"/>
    </source>
</evidence>
<dbReference type="InterPro" id="IPR036169">
    <property type="entry name" value="DXPR_C_sf"/>
</dbReference>
<dbReference type="EMBL" id="FIZP01000001">
    <property type="protein sequence ID" value="CZE46706.1"/>
    <property type="molecule type" value="Genomic_DNA"/>
</dbReference>
<dbReference type="InterPro" id="IPR026877">
    <property type="entry name" value="DXPR_C"/>
</dbReference>
<dbReference type="UniPathway" id="UPA00056">
    <property type="reaction ID" value="UER00092"/>
</dbReference>
<feature type="binding site" evidence="9">
    <location>
        <position position="192"/>
    </location>
    <ligand>
        <name>1-deoxy-D-xylulose 5-phosphate</name>
        <dbReference type="ChEBI" id="CHEBI:57792"/>
    </ligand>
</feature>
<feature type="domain" description="1-deoxy-D-xylulose 5-phosphate reductoisomerase N-terminal" evidence="10">
    <location>
        <begin position="1"/>
        <end position="119"/>
    </location>
</feature>
<feature type="domain" description="DXP reductoisomerase C-terminal" evidence="12">
    <location>
        <begin position="240"/>
        <end position="353"/>
    </location>
</feature>
<comment type="cofactor">
    <cofactor evidence="9">
        <name>Mg(2+)</name>
        <dbReference type="ChEBI" id="CHEBI:18420"/>
    </cofactor>
    <cofactor evidence="9">
        <name>Mn(2+)</name>
        <dbReference type="ChEBI" id="CHEBI:29035"/>
    </cofactor>
</comment>
<feature type="binding site" evidence="9">
    <location>
        <position position="131"/>
    </location>
    <ligand>
        <name>Mn(2+)</name>
        <dbReference type="ChEBI" id="CHEBI:29035"/>
    </ligand>
</feature>
<comment type="similarity">
    <text evidence="2 9">Belongs to the DXR family.</text>
</comment>
<reference evidence="13 14" key="1">
    <citation type="submission" date="2016-02" db="EMBL/GenBank/DDBJ databases">
        <authorList>
            <consortium name="Pathogen Informatics"/>
        </authorList>
    </citation>
    <scope>NUCLEOTIDE SEQUENCE [LARGE SCALE GENOMIC DNA]</scope>
    <source>
        <strain evidence="13 14">RC20</strain>
    </source>
</reference>